<comment type="subcellular location">
    <subcellularLocation>
        <location evidence="5">Cytoplasm</location>
    </subcellularLocation>
</comment>
<keyword evidence="5" id="KW-0963">Cytoplasm</keyword>
<dbReference type="PANTHER" id="PTHR10695">
    <property type="entry name" value="DEPHOSPHO-COA KINASE-RELATED"/>
    <property type="match status" value="1"/>
</dbReference>
<gene>
    <name evidence="5" type="primary">coaE</name>
    <name evidence="7" type="ORF">CW740_03235</name>
</gene>
<dbReference type="GO" id="GO:0005737">
    <property type="term" value="C:cytoplasm"/>
    <property type="evidence" value="ECO:0007669"/>
    <property type="project" value="UniProtKB-SubCell"/>
</dbReference>
<dbReference type="RefSeq" id="WP_106646179.1">
    <property type="nucleotide sequence ID" value="NZ_BMGO01000002.1"/>
</dbReference>
<comment type="pathway">
    <text evidence="5">Cofactor biosynthesis; coenzyme A biosynthesis; CoA from (R)-pantothenate: step 5/5.</text>
</comment>
<dbReference type="HAMAP" id="MF_00376">
    <property type="entry name" value="Dephospho_CoA_kinase"/>
    <property type="match status" value="1"/>
</dbReference>
<dbReference type="PANTHER" id="PTHR10695:SF46">
    <property type="entry name" value="BIFUNCTIONAL COENZYME A SYNTHASE-RELATED"/>
    <property type="match status" value="1"/>
</dbReference>
<keyword evidence="2 5" id="KW-0547">Nucleotide-binding</keyword>
<name>A0A2K9AD38_9GAMM</name>
<dbReference type="NCBIfam" id="TIGR00152">
    <property type="entry name" value="dephospho-CoA kinase"/>
    <property type="match status" value="1"/>
</dbReference>
<dbReference type="GO" id="GO:0015937">
    <property type="term" value="P:coenzyme A biosynthetic process"/>
    <property type="evidence" value="ECO:0007669"/>
    <property type="project" value="UniProtKB-UniRule"/>
</dbReference>
<evidence type="ECO:0000313" key="7">
    <source>
        <dbReference type="EMBL" id="AUD78306.1"/>
    </source>
</evidence>
<organism evidence="7 8">
    <name type="scientific">Kangiella profundi</name>
    <dbReference type="NCBI Taxonomy" id="1561924"/>
    <lineage>
        <taxon>Bacteria</taxon>
        <taxon>Pseudomonadati</taxon>
        <taxon>Pseudomonadota</taxon>
        <taxon>Gammaproteobacteria</taxon>
        <taxon>Kangiellales</taxon>
        <taxon>Kangiellaceae</taxon>
        <taxon>Kangiella</taxon>
    </lineage>
</organism>
<dbReference type="KEGG" id="kpd:CW740_03235"/>
<evidence type="ECO:0000313" key="8">
    <source>
        <dbReference type="Proteomes" id="UP000232693"/>
    </source>
</evidence>
<dbReference type="AlphaFoldDB" id="A0A2K9AD38"/>
<keyword evidence="3 5" id="KW-0067">ATP-binding</keyword>
<keyword evidence="4 5" id="KW-0173">Coenzyme A biosynthesis</keyword>
<keyword evidence="5" id="KW-0808">Transferase</keyword>
<dbReference type="Proteomes" id="UP000232693">
    <property type="component" value="Chromosome"/>
</dbReference>
<proteinExistence type="inferred from homology"/>
<evidence type="ECO:0000256" key="5">
    <source>
        <dbReference type="HAMAP-Rule" id="MF_00376"/>
    </source>
</evidence>
<evidence type="ECO:0000256" key="2">
    <source>
        <dbReference type="ARBA" id="ARBA00022741"/>
    </source>
</evidence>
<accession>A0A2K9AD38</accession>
<dbReference type="CDD" id="cd02022">
    <property type="entry name" value="DPCK"/>
    <property type="match status" value="1"/>
</dbReference>
<dbReference type="Pfam" id="PF01121">
    <property type="entry name" value="CoaE"/>
    <property type="match status" value="1"/>
</dbReference>
<dbReference type="GO" id="GO:0004140">
    <property type="term" value="F:dephospho-CoA kinase activity"/>
    <property type="evidence" value="ECO:0007669"/>
    <property type="project" value="UniProtKB-UniRule"/>
</dbReference>
<dbReference type="InterPro" id="IPR001977">
    <property type="entry name" value="Depp_CoAkinase"/>
</dbReference>
<dbReference type="Gene3D" id="3.40.50.300">
    <property type="entry name" value="P-loop containing nucleotide triphosphate hydrolases"/>
    <property type="match status" value="1"/>
</dbReference>
<dbReference type="SUPFAM" id="SSF52540">
    <property type="entry name" value="P-loop containing nucleoside triphosphate hydrolases"/>
    <property type="match status" value="1"/>
</dbReference>
<comment type="function">
    <text evidence="5">Catalyzes the phosphorylation of the 3'-hydroxyl group of dephosphocoenzyme A to form coenzyme A.</text>
</comment>
<evidence type="ECO:0000256" key="3">
    <source>
        <dbReference type="ARBA" id="ARBA00022840"/>
    </source>
</evidence>
<reference evidence="7 8" key="1">
    <citation type="submission" date="2017-12" db="EMBL/GenBank/DDBJ databases">
        <title>Kangiella profundi FT102 completed genome.</title>
        <authorList>
            <person name="Xu J."/>
            <person name="Wang J."/>
            <person name="Lu Y."/>
        </authorList>
    </citation>
    <scope>NUCLEOTIDE SEQUENCE [LARGE SCALE GENOMIC DNA]</scope>
    <source>
        <strain evidence="7 8">FT102</strain>
    </source>
</reference>
<keyword evidence="8" id="KW-1185">Reference proteome</keyword>
<comment type="catalytic activity">
    <reaction evidence="5">
        <text>3'-dephospho-CoA + ATP = ADP + CoA + H(+)</text>
        <dbReference type="Rhea" id="RHEA:18245"/>
        <dbReference type="ChEBI" id="CHEBI:15378"/>
        <dbReference type="ChEBI" id="CHEBI:30616"/>
        <dbReference type="ChEBI" id="CHEBI:57287"/>
        <dbReference type="ChEBI" id="CHEBI:57328"/>
        <dbReference type="ChEBI" id="CHEBI:456216"/>
        <dbReference type="EC" id="2.7.1.24"/>
    </reaction>
</comment>
<dbReference type="GO" id="GO:0005524">
    <property type="term" value="F:ATP binding"/>
    <property type="evidence" value="ECO:0007669"/>
    <property type="project" value="UniProtKB-UniRule"/>
</dbReference>
<dbReference type="PROSITE" id="PS51219">
    <property type="entry name" value="DPCK"/>
    <property type="match status" value="1"/>
</dbReference>
<sequence>MTYKVALTGGIASGKTAVSDMFAELGVTVIDADVIAREVVAKDSQALQAIVEHFGEEVLTDTGELDRQKLRNAVFSNEQDRLWLNNLLHPLIRNEMKRRLELTDSVYSISVIPLLYESGQSKDYDRVLVVDCAEEVQLERLMARDHSTSQQAQSILDKQATRQQRLSIADDVVVNDSDLHSLKQSVITLDKQYRQLARN</sequence>
<evidence type="ECO:0000256" key="4">
    <source>
        <dbReference type="ARBA" id="ARBA00022993"/>
    </source>
</evidence>
<comment type="similarity">
    <text evidence="1 5">Belongs to the CoaE family.</text>
</comment>
<dbReference type="EC" id="2.7.1.24" evidence="5 6"/>
<dbReference type="UniPathway" id="UPA00241">
    <property type="reaction ID" value="UER00356"/>
</dbReference>
<evidence type="ECO:0000256" key="1">
    <source>
        <dbReference type="ARBA" id="ARBA00009018"/>
    </source>
</evidence>
<dbReference type="InterPro" id="IPR027417">
    <property type="entry name" value="P-loop_NTPase"/>
</dbReference>
<evidence type="ECO:0000256" key="6">
    <source>
        <dbReference type="NCBIfam" id="TIGR00152"/>
    </source>
</evidence>
<feature type="binding site" evidence="5">
    <location>
        <begin position="12"/>
        <end position="17"/>
    </location>
    <ligand>
        <name>ATP</name>
        <dbReference type="ChEBI" id="CHEBI:30616"/>
    </ligand>
</feature>
<dbReference type="EMBL" id="CP025120">
    <property type="protein sequence ID" value="AUD78306.1"/>
    <property type="molecule type" value="Genomic_DNA"/>
</dbReference>
<protein>
    <recommendedName>
        <fullName evidence="5 6">Dephospho-CoA kinase</fullName>
        <ecNumber evidence="5 6">2.7.1.24</ecNumber>
    </recommendedName>
    <alternativeName>
        <fullName evidence="5">Dephosphocoenzyme A kinase</fullName>
    </alternativeName>
</protein>
<dbReference type="OrthoDB" id="9812943at2"/>
<keyword evidence="5 7" id="KW-0418">Kinase</keyword>